<evidence type="ECO:0000256" key="1">
    <source>
        <dbReference type="SAM" id="Phobius"/>
    </source>
</evidence>
<evidence type="ECO:0000313" key="4">
    <source>
        <dbReference type="EMBL" id="APW62151.1"/>
    </source>
</evidence>
<feature type="signal peptide" evidence="2">
    <location>
        <begin position="1"/>
        <end position="26"/>
    </location>
</feature>
<feature type="transmembrane region" description="Helical" evidence="1">
    <location>
        <begin position="209"/>
        <end position="226"/>
    </location>
</feature>
<keyword evidence="2" id="KW-0732">Signal</keyword>
<dbReference type="Pfam" id="PF07589">
    <property type="entry name" value="PEP-CTERM"/>
    <property type="match status" value="1"/>
</dbReference>
<feature type="chain" id="PRO_5012369104" description="Ice-binding protein C-terminal domain-containing protein" evidence="2">
    <location>
        <begin position="27"/>
        <end position="234"/>
    </location>
</feature>
<proteinExistence type="predicted"/>
<dbReference type="KEGG" id="pbor:BSF38_03683"/>
<accession>A0A1U7CT94</accession>
<keyword evidence="1" id="KW-0472">Membrane</keyword>
<evidence type="ECO:0000313" key="5">
    <source>
        <dbReference type="Proteomes" id="UP000186309"/>
    </source>
</evidence>
<dbReference type="STRING" id="1387353.BSF38_03683"/>
<name>A0A1U7CT94_9BACT</name>
<protein>
    <recommendedName>
        <fullName evidence="3">Ice-binding protein C-terminal domain-containing protein</fullName>
    </recommendedName>
</protein>
<organism evidence="4 5">
    <name type="scientific">Paludisphaera borealis</name>
    <dbReference type="NCBI Taxonomy" id="1387353"/>
    <lineage>
        <taxon>Bacteria</taxon>
        <taxon>Pseudomonadati</taxon>
        <taxon>Planctomycetota</taxon>
        <taxon>Planctomycetia</taxon>
        <taxon>Isosphaerales</taxon>
        <taxon>Isosphaeraceae</taxon>
        <taxon>Paludisphaera</taxon>
    </lineage>
</organism>
<evidence type="ECO:0000259" key="3">
    <source>
        <dbReference type="Pfam" id="PF07589"/>
    </source>
</evidence>
<dbReference type="NCBIfam" id="TIGR02595">
    <property type="entry name" value="PEP_CTERM"/>
    <property type="match status" value="1"/>
</dbReference>
<reference evidence="5" key="1">
    <citation type="submission" date="2016-12" db="EMBL/GenBank/DDBJ databases">
        <title>Comparative genomics of four Isosphaeraceae planctomycetes: a common pool of plasmids and glycoside hydrolase genes.</title>
        <authorList>
            <person name="Ivanova A."/>
        </authorList>
    </citation>
    <scope>NUCLEOTIDE SEQUENCE [LARGE SCALE GENOMIC DNA]</scope>
    <source>
        <strain evidence="5">PX4</strain>
    </source>
</reference>
<dbReference type="EMBL" id="CP019082">
    <property type="protein sequence ID" value="APW62151.1"/>
    <property type="molecule type" value="Genomic_DNA"/>
</dbReference>
<dbReference type="InterPro" id="IPR013424">
    <property type="entry name" value="Ice-binding_C"/>
</dbReference>
<sequence length="234" mass="24687">MIKSLLQKTLLGMVLFGLSGALEAQAGSVTLSSTFQGGESVQVKYTGQNSWQSTTAGAFTETPISPGGSAFNAYCVSLNISVGNGPDTIHATTTSPLSSVTNASPYFANSGYSDVGNRLAYLLTQFSATTADQKSAMALAIWDTIDSKFMYRYATTSIDNLYNQYTSFSNYNSHTAYGGTNATLFVVNANDHYQNLIALTSYGSVPEPASIVSAVVGLAGMGLVGLRRRRKAVA</sequence>
<dbReference type="Proteomes" id="UP000186309">
    <property type="component" value="Chromosome"/>
</dbReference>
<keyword evidence="1" id="KW-0812">Transmembrane</keyword>
<feature type="domain" description="Ice-binding protein C-terminal" evidence="3">
    <location>
        <begin position="204"/>
        <end position="230"/>
    </location>
</feature>
<gene>
    <name evidence="4" type="ORF">BSF38_03683</name>
</gene>
<keyword evidence="1" id="KW-1133">Transmembrane helix</keyword>
<keyword evidence="5" id="KW-1185">Reference proteome</keyword>
<dbReference type="AlphaFoldDB" id="A0A1U7CT94"/>
<dbReference type="RefSeq" id="WP_168189410.1">
    <property type="nucleotide sequence ID" value="NZ_CP019082.1"/>
</dbReference>
<evidence type="ECO:0000256" key="2">
    <source>
        <dbReference type="SAM" id="SignalP"/>
    </source>
</evidence>